<dbReference type="InterPro" id="IPR015421">
    <property type="entry name" value="PyrdxlP-dep_Trfase_major"/>
</dbReference>
<protein>
    <recommendedName>
        <fullName evidence="2">Aminotransferase class I/classII large domain-containing protein</fullName>
    </recommendedName>
</protein>
<comment type="caution">
    <text evidence="4">The sequence shown here is derived from an EMBL/GenBank/DDBJ whole genome shotgun (WGS) entry which is preliminary data.</text>
</comment>
<feature type="domain" description="Aminotransferase class I/classII large" evidence="2">
    <location>
        <begin position="69"/>
        <end position="216"/>
    </location>
</feature>
<dbReference type="GO" id="GO:0004838">
    <property type="term" value="F:L-tyrosine-2-oxoglutarate transaminase activity"/>
    <property type="evidence" value="ECO:0007669"/>
    <property type="project" value="TreeGrafter"/>
</dbReference>
<gene>
    <name evidence="3" type="ORF">OVA965_LOCUS16750</name>
    <name evidence="4" type="ORF">TMI583_LOCUS16766</name>
</gene>
<accession>A0A8S2JMK2</accession>
<dbReference type="Pfam" id="PF00155">
    <property type="entry name" value="Aminotran_1_2"/>
    <property type="match status" value="1"/>
</dbReference>
<dbReference type="Gene3D" id="3.40.640.10">
    <property type="entry name" value="Type I PLP-dependent aspartate aminotransferase-like (Major domain)"/>
    <property type="match status" value="1"/>
</dbReference>
<dbReference type="EMBL" id="CAJNOK010007845">
    <property type="protein sequence ID" value="CAF1046446.1"/>
    <property type="molecule type" value="Genomic_DNA"/>
</dbReference>
<dbReference type="PANTHER" id="PTHR45744">
    <property type="entry name" value="TYROSINE AMINOTRANSFERASE"/>
    <property type="match status" value="1"/>
</dbReference>
<dbReference type="InterPro" id="IPR004839">
    <property type="entry name" value="Aminotransferase_I/II_large"/>
</dbReference>
<dbReference type="GO" id="GO:0006572">
    <property type="term" value="P:L-tyrosine catabolic process"/>
    <property type="evidence" value="ECO:0007669"/>
    <property type="project" value="TreeGrafter"/>
</dbReference>
<evidence type="ECO:0000259" key="2">
    <source>
        <dbReference type="Pfam" id="PF00155"/>
    </source>
</evidence>
<feature type="chain" id="PRO_5035707441" description="Aminotransferase class I/classII large domain-containing protein" evidence="1">
    <location>
        <begin position="16"/>
        <end position="267"/>
    </location>
</feature>
<dbReference type="GO" id="GO:0006559">
    <property type="term" value="P:L-phenylalanine catabolic process"/>
    <property type="evidence" value="ECO:0007669"/>
    <property type="project" value="TreeGrafter"/>
</dbReference>
<keyword evidence="1" id="KW-0732">Signal</keyword>
<evidence type="ECO:0000313" key="5">
    <source>
        <dbReference type="Proteomes" id="UP000682733"/>
    </source>
</evidence>
<dbReference type="InterPro" id="IPR015424">
    <property type="entry name" value="PyrdxlP-dep_Trfase"/>
</dbReference>
<sequence>MVLLWFLSNTTVVLGGRILPPDIAYEALIEVLANRQQTPSYQPTFGSEIARTAVAQFLSNSYDCHLEANPDRNWEIDLKHLESLIDKQTKAVIINNPSNPCGSVYSAQHLQDIIAVCERNRIPIIADEIYADMVFDETGFFYLGTLSENVPILSCGGISKTHSCPGWRLGWIAIHDRHCIFQESVKQGLINLTTVVLGPSSIIQAALPRILAETPQSYFHSNLTLFAIFGAPNYIRFVLSVPCEIAAEACKRLIEFCKVHVANREVI</sequence>
<dbReference type="InterPro" id="IPR015422">
    <property type="entry name" value="PyrdxlP-dep_Trfase_small"/>
</dbReference>
<dbReference type="EMBL" id="CAJOBA010007861">
    <property type="protein sequence ID" value="CAF3814482.1"/>
    <property type="molecule type" value="Genomic_DNA"/>
</dbReference>
<dbReference type="PANTHER" id="PTHR45744:SF2">
    <property type="entry name" value="TYROSINE AMINOTRANSFERASE"/>
    <property type="match status" value="1"/>
</dbReference>
<dbReference type="AlphaFoldDB" id="A0A8S2JMK2"/>
<proteinExistence type="predicted"/>
<name>A0A8S2JMK2_9BILA</name>
<evidence type="ECO:0000313" key="3">
    <source>
        <dbReference type="EMBL" id="CAF1046446.1"/>
    </source>
</evidence>
<organism evidence="4 5">
    <name type="scientific">Didymodactylos carnosus</name>
    <dbReference type="NCBI Taxonomy" id="1234261"/>
    <lineage>
        <taxon>Eukaryota</taxon>
        <taxon>Metazoa</taxon>
        <taxon>Spiralia</taxon>
        <taxon>Gnathifera</taxon>
        <taxon>Rotifera</taxon>
        <taxon>Eurotatoria</taxon>
        <taxon>Bdelloidea</taxon>
        <taxon>Philodinida</taxon>
        <taxon>Philodinidae</taxon>
        <taxon>Didymodactylos</taxon>
    </lineage>
</organism>
<dbReference type="SUPFAM" id="SSF53383">
    <property type="entry name" value="PLP-dependent transferases"/>
    <property type="match status" value="1"/>
</dbReference>
<dbReference type="CDD" id="cd00609">
    <property type="entry name" value="AAT_like"/>
    <property type="match status" value="1"/>
</dbReference>
<reference evidence="4" key="1">
    <citation type="submission" date="2021-02" db="EMBL/GenBank/DDBJ databases">
        <authorList>
            <person name="Nowell W R."/>
        </authorList>
    </citation>
    <scope>NUCLEOTIDE SEQUENCE</scope>
</reference>
<dbReference type="GO" id="GO:0030170">
    <property type="term" value="F:pyridoxal phosphate binding"/>
    <property type="evidence" value="ECO:0007669"/>
    <property type="project" value="InterPro"/>
</dbReference>
<evidence type="ECO:0000313" key="4">
    <source>
        <dbReference type="EMBL" id="CAF3814482.1"/>
    </source>
</evidence>
<dbReference type="Proteomes" id="UP000682733">
    <property type="component" value="Unassembled WGS sequence"/>
</dbReference>
<dbReference type="Gene3D" id="3.90.1150.10">
    <property type="entry name" value="Aspartate Aminotransferase, domain 1"/>
    <property type="match status" value="1"/>
</dbReference>
<dbReference type="Proteomes" id="UP000677228">
    <property type="component" value="Unassembled WGS sequence"/>
</dbReference>
<evidence type="ECO:0000256" key="1">
    <source>
        <dbReference type="SAM" id="SignalP"/>
    </source>
</evidence>
<feature type="signal peptide" evidence="1">
    <location>
        <begin position="1"/>
        <end position="15"/>
    </location>
</feature>